<reference evidence="4" key="1">
    <citation type="submission" date="2023-01" db="EMBL/GenBank/DDBJ databases">
        <title>Exophiala dermititidis isolated from Cystic Fibrosis Patient.</title>
        <authorList>
            <person name="Kurbessoian T."/>
            <person name="Crocker A."/>
            <person name="Murante D."/>
            <person name="Hogan D.A."/>
            <person name="Stajich J.E."/>
        </authorList>
    </citation>
    <scope>NUCLEOTIDE SEQUENCE</scope>
    <source>
        <strain evidence="4">Ex8</strain>
    </source>
</reference>
<name>A0AAN6ERY9_EXODE</name>
<comment type="similarity">
    <text evidence="1">Belongs to the zinc-containing alcohol dehydrogenase family.</text>
</comment>
<dbReference type="InterPro" id="IPR036291">
    <property type="entry name" value="NAD(P)-bd_dom_sf"/>
</dbReference>
<dbReference type="Pfam" id="PF08240">
    <property type="entry name" value="ADH_N"/>
    <property type="match status" value="1"/>
</dbReference>
<dbReference type="EMBL" id="JAJGCB010000012">
    <property type="protein sequence ID" value="KAJ8990079.1"/>
    <property type="molecule type" value="Genomic_DNA"/>
</dbReference>
<proteinExistence type="inferred from homology"/>
<feature type="domain" description="Enoyl reductase (ER)" evidence="3">
    <location>
        <begin position="14"/>
        <end position="308"/>
    </location>
</feature>
<gene>
    <name evidence="4" type="ORF">HRR80_006210</name>
</gene>
<dbReference type="Gene3D" id="3.40.50.720">
    <property type="entry name" value="NAD(P)-binding Rossmann-like Domain"/>
    <property type="match status" value="1"/>
</dbReference>
<dbReference type="GO" id="GO:0016651">
    <property type="term" value="F:oxidoreductase activity, acting on NAD(P)H"/>
    <property type="evidence" value="ECO:0007669"/>
    <property type="project" value="InterPro"/>
</dbReference>
<dbReference type="PANTHER" id="PTHR45348:SF2">
    <property type="entry name" value="ZINC-TYPE ALCOHOL DEHYDROGENASE-LIKE PROTEIN C2E1P3.01"/>
    <property type="match status" value="1"/>
</dbReference>
<dbReference type="InterPro" id="IPR013154">
    <property type="entry name" value="ADH-like_N"/>
</dbReference>
<dbReference type="InterPro" id="IPR011032">
    <property type="entry name" value="GroES-like_sf"/>
</dbReference>
<dbReference type="SUPFAM" id="SSF50129">
    <property type="entry name" value="GroES-like"/>
    <property type="match status" value="1"/>
</dbReference>
<evidence type="ECO:0000313" key="4">
    <source>
        <dbReference type="EMBL" id="KAJ8990079.1"/>
    </source>
</evidence>
<dbReference type="Gene3D" id="3.90.180.10">
    <property type="entry name" value="Medium-chain alcohol dehydrogenases, catalytic domain"/>
    <property type="match status" value="1"/>
</dbReference>
<sequence length="371" mass="39727">MHPSNKAAYLIGPKQRPLEVRSAPYTHPQADEIVIKNHAVAINPLDHIKQDIGNLLYSWVKYPAILGTDVAGEVVEVGPNVTHFQVGDRVVGNSIGLAEKHNLASHCGFQEYTVLLTKMASHIPDWLAYEQAAVIPLGLSTAACAMFQKDQLALQYPTVSASKNSTGKTLLIWGGSTSVGSNAIQLAVAAGYEVITTASPRNFEYVKKLGAAQVFDYNSSTVVADIKQSFQGKTTAGALSVGRGAAEMCLSILSSCKGDKFLSMATYPMPPSPPKRLVTLQTAFYYISGIVSLSARARLGGVRTKFIFGDTLVDNEVGPMIYEDFLPRALAEKTFVAAPDAEVVGHGLETIQHALDVHKGGVSARKIVVTL</sequence>
<organism evidence="4 5">
    <name type="scientific">Exophiala dermatitidis</name>
    <name type="common">Black yeast-like fungus</name>
    <name type="synonym">Wangiella dermatitidis</name>
    <dbReference type="NCBI Taxonomy" id="5970"/>
    <lineage>
        <taxon>Eukaryota</taxon>
        <taxon>Fungi</taxon>
        <taxon>Dikarya</taxon>
        <taxon>Ascomycota</taxon>
        <taxon>Pezizomycotina</taxon>
        <taxon>Eurotiomycetes</taxon>
        <taxon>Chaetothyriomycetidae</taxon>
        <taxon>Chaetothyriales</taxon>
        <taxon>Herpotrichiellaceae</taxon>
        <taxon>Exophiala</taxon>
    </lineage>
</organism>
<dbReference type="PANTHER" id="PTHR45348">
    <property type="entry name" value="HYPOTHETICAL OXIDOREDUCTASE (EUROFUNG)"/>
    <property type="match status" value="1"/>
</dbReference>
<evidence type="ECO:0000256" key="2">
    <source>
        <dbReference type="ARBA" id="ARBA00023002"/>
    </source>
</evidence>
<dbReference type="SUPFAM" id="SSF51735">
    <property type="entry name" value="NAD(P)-binding Rossmann-fold domains"/>
    <property type="match status" value="1"/>
</dbReference>
<dbReference type="InterPro" id="IPR047122">
    <property type="entry name" value="Trans-enoyl_RdTase-like"/>
</dbReference>
<dbReference type="SMART" id="SM00829">
    <property type="entry name" value="PKS_ER"/>
    <property type="match status" value="1"/>
</dbReference>
<evidence type="ECO:0000256" key="1">
    <source>
        <dbReference type="ARBA" id="ARBA00008072"/>
    </source>
</evidence>
<dbReference type="InterPro" id="IPR013149">
    <property type="entry name" value="ADH-like_C"/>
</dbReference>
<keyword evidence="2" id="KW-0560">Oxidoreductase</keyword>
<evidence type="ECO:0000259" key="3">
    <source>
        <dbReference type="SMART" id="SM00829"/>
    </source>
</evidence>
<dbReference type="Proteomes" id="UP001161757">
    <property type="component" value="Unassembled WGS sequence"/>
</dbReference>
<evidence type="ECO:0000313" key="5">
    <source>
        <dbReference type="Proteomes" id="UP001161757"/>
    </source>
</evidence>
<accession>A0AAN6ERY9</accession>
<dbReference type="CDD" id="cd08249">
    <property type="entry name" value="enoyl_reductase_like"/>
    <property type="match status" value="1"/>
</dbReference>
<protein>
    <recommendedName>
        <fullName evidence="3">Enoyl reductase (ER) domain-containing protein</fullName>
    </recommendedName>
</protein>
<comment type="caution">
    <text evidence="4">The sequence shown here is derived from an EMBL/GenBank/DDBJ whole genome shotgun (WGS) entry which is preliminary data.</text>
</comment>
<dbReference type="Pfam" id="PF00107">
    <property type="entry name" value="ADH_zinc_N"/>
    <property type="match status" value="1"/>
</dbReference>
<dbReference type="InterPro" id="IPR020843">
    <property type="entry name" value="ER"/>
</dbReference>
<dbReference type="AlphaFoldDB" id="A0AAN6ERY9"/>